<evidence type="ECO:0008006" key="8">
    <source>
        <dbReference type="Google" id="ProtNLM"/>
    </source>
</evidence>
<dbReference type="GO" id="GO:0007186">
    <property type="term" value="P:G protein-coupled receptor signaling pathway"/>
    <property type="evidence" value="ECO:0007669"/>
    <property type="project" value="TreeGrafter"/>
</dbReference>
<comment type="caution">
    <text evidence="6">The sequence shown here is derived from an EMBL/GenBank/DDBJ whole genome shotgun (WGS) entry which is preliminary data.</text>
</comment>
<dbReference type="GO" id="GO:0005085">
    <property type="term" value="F:guanyl-nucleotide exchange factor activity"/>
    <property type="evidence" value="ECO:0007669"/>
    <property type="project" value="UniProtKB-KW"/>
</dbReference>
<evidence type="ECO:0000256" key="2">
    <source>
        <dbReference type="ARBA" id="ARBA00009049"/>
    </source>
</evidence>
<evidence type="ECO:0000313" key="7">
    <source>
        <dbReference type="Proteomes" id="UP001187531"/>
    </source>
</evidence>
<keyword evidence="4" id="KW-0344">Guanine-nucleotide releasing factor</keyword>
<dbReference type="Proteomes" id="UP001187531">
    <property type="component" value="Unassembled WGS sequence"/>
</dbReference>
<keyword evidence="7" id="KW-1185">Reference proteome</keyword>
<dbReference type="PANTHER" id="PTHR12425">
    <property type="entry name" value="SYNEMBRYN"/>
    <property type="match status" value="1"/>
</dbReference>
<gene>
    <name evidence="6" type="ORF">QYM36_006636</name>
</gene>
<keyword evidence="5" id="KW-0143">Chaperone</keyword>
<evidence type="ECO:0000256" key="1">
    <source>
        <dbReference type="ARBA" id="ARBA00004544"/>
    </source>
</evidence>
<comment type="similarity">
    <text evidence="2">Belongs to the synembryn family.</text>
</comment>
<dbReference type="InterPro" id="IPR016024">
    <property type="entry name" value="ARM-type_fold"/>
</dbReference>
<dbReference type="SUPFAM" id="SSF48371">
    <property type="entry name" value="ARM repeat"/>
    <property type="match status" value="1"/>
</dbReference>
<dbReference type="GO" id="GO:0001965">
    <property type="term" value="F:G-protein alpha-subunit binding"/>
    <property type="evidence" value="ECO:0007669"/>
    <property type="project" value="TreeGrafter"/>
</dbReference>
<evidence type="ECO:0000256" key="4">
    <source>
        <dbReference type="ARBA" id="ARBA00022658"/>
    </source>
</evidence>
<keyword evidence="3" id="KW-0963">Cytoplasm</keyword>
<dbReference type="InterPro" id="IPR008376">
    <property type="entry name" value="Chaperone_Ric-8_A/B"/>
</dbReference>
<dbReference type="Pfam" id="PF10165">
    <property type="entry name" value="Ric8"/>
    <property type="match status" value="1"/>
</dbReference>
<dbReference type="EMBL" id="JAVRJZ010000010">
    <property type="protein sequence ID" value="KAK2717904.1"/>
    <property type="molecule type" value="Genomic_DNA"/>
</dbReference>
<proteinExistence type="inferred from homology"/>
<evidence type="ECO:0000256" key="3">
    <source>
        <dbReference type="ARBA" id="ARBA00022490"/>
    </source>
</evidence>
<dbReference type="PRINTS" id="PR01802">
    <property type="entry name" value="SYNEMBRYN"/>
</dbReference>
<dbReference type="PANTHER" id="PTHR12425:SF5">
    <property type="entry name" value="SYNEMBRYN"/>
    <property type="match status" value="1"/>
</dbReference>
<comment type="subcellular location">
    <subcellularLocation>
        <location evidence="1">Cytoplasm</location>
        <location evidence="1">Cell cortex</location>
    </subcellularLocation>
</comment>
<organism evidence="6 7">
    <name type="scientific">Artemia franciscana</name>
    <name type="common">Brine shrimp</name>
    <name type="synonym">Artemia sanfranciscana</name>
    <dbReference type="NCBI Taxonomy" id="6661"/>
    <lineage>
        <taxon>Eukaryota</taxon>
        <taxon>Metazoa</taxon>
        <taxon>Ecdysozoa</taxon>
        <taxon>Arthropoda</taxon>
        <taxon>Crustacea</taxon>
        <taxon>Branchiopoda</taxon>
        <taxon>Anostraca</taxon>
        <taxon>Artemiidae</taxon>
        <taxon>Artemia</taxon>
    </lineage>
</organism>
<dbReference type="AlphaFoldDB" id="A0AA88HX33"/>
<evidence type="ECO:0000256" key="5">
    <source>
        <dbReference type="ARBA" id="ARBA00023186"/>
    </source>
</evidence>
<sequence>MIDYLNRPKLSLEDSHPLLDSVKVLSRDKPWLRGVIFHDLLKSIGKYAKLFGEGCLDPNQISENQETILKAQKAIFNLVLNSSDAREVLATLNYPQLIVKRLNEDIPYEIMAFDLKILFLSTALYPQLRNILKDEANALEVLTKLLKKLAHIPPIEKEPTERLTEVEADLMSETLKLLFNITFWIDSSLKDPELCRLVSTLKVILLQTCQKKTKEYEIKSHVVNLLTNIPTINMYQLYIMEDSEEEIKYDMRGIDVTLDLLNQKLDSGPARSVEELAPILTFFCIICKALSAVRKHVRSIVLPPMKSEITERPEVGNSLRNKLVKRMTAASRTQVSQLSAQLLFVLCKENVGRFIKYTGYGNAAGLLAENGLMLGRPGNGELYSDDSDDSETEEFKELEDKVNPITGCVEKPHPNPMEGMSEEQKEYEAMNLVNLIDRLQRSGIVKPCHVGEDGRPHPVDHILQLKDQLERPLGRNQDTDED</sequence>
<name>A0AA88HX33_ARTSF</name>
<accession>A0AA88HX33</accession>
<dbReference type="GO" id="GO:0005938">
    <property type="term" value="C:cell cortex"/>
    <property type="evidence" value="ECO:0007669"/>
    <property type="project" value="UniProtKB-SubCell"/>
</dbReference>
<evidence type="ECO:0000313" key="6">
    <source>
        <dbReference type="EMBL" id="KAK2717904.1"/>
    </source>
</evidence>
<reference evidence="6" key="1">
    <citation type="submission" date="2023-07" db="EMBL/GenBank/DDBJ databases">
        <title>Chromosome-level genome assembly of Artemia franciscana.</title>
        <authorList>
            <person name="Jo E."/>
        </authorList>
    </citation>
    <scope>NUCLEOTIDE SEQUENCE</scope>
    <source>
        <tissue evidence="6">Whole body</tissue>
    </source>
</reference>
<protein>
    <recommendedName>
        <fullName evidence="8">Synembryn-A</fullName>
    </recommendedName>
</protein>
<dbReference type="InterPro" id="IPR019318">
    <property type="entry name" value="Gua_nucleotide_exch_fac_Ric8"/>
</dbReference>